<evidence type="ECO:0000256" key="2">
    <source>
        <dbReference type="ARBA" id="ARBA00001946"/>
    </source>
</evidence>
<organism evidence="8">
    <name type="scientific">marine metagenome</name>
    <dbReference type="NCBI Taxonomy" id="408172"/>
    <lineage>
        <taxon>unclassified sequences</taxon>
        <taxon>metagenomes</taxon>
        <taxon>ecological metagenomes</taxon>
    </lineage>
</organism>
<dbReference type="CDD" id="cd01639">
    <property type="entry name" value="IMPase"/>
    <property type="match status" value="1"/>
</dbReference>
<dbReference type="FunFam" id="3.30.540.10:FF:000003">
    <property type="entry name" value="Inositol-1-monophosphatase"/>
    <property type="match status" value="1"/>
</dbReference>
<dbReference type="InterPro" id="IPR020550">
    <property type="entry name" value="Inositol_monophosphatase_CS"/>
</dbReference>
<dbReference type="FunFam" id="3.40.190.80:FF:000020">
    <property type="entry name" value="Fructose-1,6-bisphosphatase/inositol-1-monophosphatase"/>
    <property type="match status" value="1"/>
</dbReference>
<sequence length="250" mass="27933">MNSISANLNIMIKASEKASKALIRDFGEIEKLQVSVKGPLDFVSNADTKAEKIIIEELRKSRKNYSILSEENGSQINKDKNNVWIIDPIDGTTNFLHGFPHFAISIALKSKNEIVSGLIYDPIKNEMFYGEKNNGAYFNNQRIRVSKKKKLENCLFATGGIDSEKNKTNKNITIRRSGSAALDMAYVAAGRFDGYFQKNLNIWDIAAGIIIVKEAGGIINEINLDQKNKIKVLASSNEINEKLVKNLTNF</sequence>
<dbReference type="GO" id="GO:0007165">
    <property type="term" value="P:signal transduction"/>
    <property type="evidence" value="ECO:0007669"/>
    <property type="project" value="TreeGrafter"/>
</dbReference>
<evidence type="ECO:0000313" key="8">
    <source>
        <dbReference type="EMBL" id="SVB56106.1"/>
    </source>
</evidence>
<dbReference type="AlphaFoldDB" id="A0A382EZE7"/>
<dbReference type="InterPro" id="IPR033942">
    <property type="entry name" value="IMPase"/>
</dbReference>
<evidence type="ECO:0000256" key="3">
    <source>
        <dbReference type="ARBA" id="ARBA00009759"/>
    </source>
</evidence>
<dbReference type="PRINTS" id="PR00377">
    <property type="entry name" value="IMPHPHTASES"/>
</dbReference>
<dbReference type="EC" id="3.1.3.25" evidence="4"/>
<evidence type="ECO:0000256" key="1">
    <source>
        <dbReference type="ARBA" id="ARBA00001033"/>
    </source>
</evidence>
<accession>A0A382EZE7</accession>
<dbReference type="GO" id="GO:0046872">
    <property type="term" value="F:metal ion binding"/>
    <property type="evidence" value="ECO:0007669"/>
    <property type="project" value="UniProtKB-KW"/>
</dbReference>
<dbReference type="InterPro" id="IPR000760">
    <property type="entry name" value="Inositol_monophosphatase-like"/>
</dbReference>
<dbReference type="EMBL" id="UINC01047176">
    <property type="protein sequence ID" value="SVB56106.1"/>
    <property type="molecule type" value="Genomic_DNA"/>
</dbReference>
<comment type="catalytic activity">
    <reaction evidence="1">
        <text>a myo-inositol phosphate + H2O = myo-inositol + phosphate</text>
        <dbReference type="Rhea" id="RHEA:24056"/>
        <dbReference type="ChEBI" id="CHEBI:15377"/>
        <dbReference type="ChEBI" id="CHEBI:17268"/>
        <dbReference type="ChEBI" id="CHEBI:43474"/>
        <dbReference type="ChEBI" id="CHEBI:84139"/>
        <dbReference type="EC" id="3.1.3.25"/>
    </reaction>
</comment>
<dbReference type="InterPro" id="IPR020583">
    <property type="entry name" value="Inositol_monoP_metal-BS"/>
</dbReference>
<evidence type="ECO:0000256" key="6">
    <source>
        <dbReference type="ARBA" id="ARBA00022801"/>
    </source>
</evidence>
<comment type="similarity">
    <text evidence="3">Belongs to the inositol monophosphatase superfamily.</text>
</comment>
<dbReference type="PRINTS" id="PR01959">
    <property type="entry name" value="SBIMPHPHTASE"/>
</dbReference>
<proteinExistence type="inferred from homology"/>
<dbReference type="GO" id="GO:0046854">
    <property type="term" value="P:phosphatidylinositol phosphate biosynthetic process"/>
    <property type="evidence" value="ECO:0007669"/>
    <property type="project" value="InterPro"/>
</dbReference>
<protein>
    <recommendedName>
        <fullName evidence="4">inositol-phosphate phosphatase</fullName>
        <ecNumber evidence="4">3.1.3.25</ecNumber>
    </recommendedName>
</protein>
<keyword evidence="6" id="KW-0378">Hydrolase</keyword>
<dbReference type="Gene3D" id="3.30.540.10">
    <property type="entry name" value="Fructose-1,6-Bisphosphatase, subunit A, domain 1"/>
    <property type="match status" value="1"/>
</dbReference>
<dbReference type="GO" id="GO:0006020">
    <property type="term" value="P:inositol metabolic process"/>
    <property type="evidence" value="ECO:0007669"/>
    <property type="project" value="TreeGrafter"/>
</dbReference>
<keyword evidence="7" id="KW-0460">Magnesium</keyword>
<evidence type="ECO:0000256" key="7">
    <source>
        <dbReference type="ARBA" id="ARBA00022842"/>
    </source>
</evidence>
<dbReference type="PANTHER" id="PTHR20854">
    <property type="entry name" value="INOSITOL MONOPHOSPHATASE"/>
    <property type="match status" value="1"/>
</dbReference>
<dbReference type="PROSITE" id="PS00629">
    <property type="entry name" value="IMP_1"/>
    <property type="match status" value="1"/>
</dbReference>
<dbReference type="PANTHER" id="PTHR20854:SF4">
    <property type="entry name" value="INOSITOL-1-MONOPHOSPHATASE-RELATED"/>
    <property type="match status" value="1"/>
</dbReference>
<dbReference type="PROSITE" id="PS00630">
    <property type="entry name" value="IMP_2"/>
    <property type="match status" value="1"/>
</dbReference>
<keyword evidence="5" id="KW-0479">Metal-binding</keyword>
<gene>
    <name evidence="8" type="ORF">METZ01_LOCUS208960</name>
</gene>
<dbReference type="InterPro" id="IPR022337">
    <property type="entry name" value="Inositol_monophosphatase_SuhB"/>
</dbReference>
<evidence type="ECO:0000256" key="4">
    <source>
        <dbReference type="ARBA" id="ARBA00013106"/>
    </source>
</evidence>
<dbReference type="GO" id="GO:0008934">
    <property type="term" value="F:inositol monophosphate 1-phosphatase activity"/>
    <property type="evidence" value="ECO:0007669"/>
    <property type="project" value="InterPro"/>
</dbReference>
<evidence type="ECO:0000256" key="5">
    <source>
        <dbReference type="ARBA" id="ARBA00022723"/>
    </source>
</evidence>
<dbReference type="Pfam" id="PF00459">
    <property type="entry name" value="Inositol_P"/>
    <property type="match status" value="1"/>
</dbReference>
<comment type="cofactor">
    <cofactor evidence="2">
        <name>Mg(2+)</name>
        <dbReference type="ChEBI" id="CHEBI:18420"/>
    </cofactor>
</comment>
<reference evidence="8" key="1">
    <citation type="submission" date="2018-05" db="EMBL/GenBank/DDBJ databases">
        <authorList>
            <person name="Lanie J.A."/>
            <person name="Ng W.-L."/>
            <person name="Kazmierczak K.M."/>
            <person name="Andrzejewski T.M."/>
            <person name="Davidsen T.M."/>
            <person name="Wayne K.J."/>
            <person name="Tettelin H."/>
            <person name="Glass J.I."/>
            <person name="Rusch D."/>
            <person name="Podicherti R."/>
            <person name="Tsui H.-C.T."/>
            <person name="Winkler M.E."/>
        </authorList>
    </citation>
    <scope>NUCLEOTIDE SEQUENCE</scope>
</reference>
<dbReference type="Gene3D" id="3.40.190.80">
    <property type="match status" value="1"/>
</dbReference>
<name>A0A382EZE7_9ZZZZ</name>
<dbReference type="SUPFAM" id="SSF56655">
    <property type="entry name" value="Carbohydrate phosphatase"/>
    <property type="match status" value="1"/>
</dbReference>